<evidence type="ECO:0000313" key="1">
    <source>
        <dbReference type="EMBL" id="GAG13829.1"/>
    </source>
</evidence>
<gene>
    <name evidence="1" type="ORF">S01H1_34010</name>
</gene>
<dbReference type="PANTHER" id="PTHR39189">
    <property type="entry name" value="UPF0173 METAL-DEPENDENT HYDROLASE YTKL"/>
    <property type="match status" value="1"/>
</dbReference>
<dbReference type="AlphaFoldDB" id="X0V6L4"/>
<evidence type="ECO:0008006" key="2">
    <source>
        <dbReference type="Google" id="ProtNLM"/>
    </source>
</evidence>
<dbReference type="SUPFAM" id="SSF56281">
    <property type="entry name" value="Metallo-hydrolase/oxidoreductase"/>
    <property type="match status" value="1"/>
</dbReference>
<reference evidence="1" key="1">
    <citation type="journal article" date="2014" name="Front. Microbiol.">
        <title>High frequency of phylogenetically diverse reductive dehalogenase-homologous genes in deep subseafloor sedimentary metagenomes.</title>
        <authorList>
            <person name="Kawai M."/>
            <person name="Futagami T."/>
            <person name="Toyoda A."/>
            <person name="Takaki Y."/>
            <person name="Nishi S."/>
            <person name="Hori S."/>
            <person name="Arai W."/>
            <person name="Tsubouchi T."/>
            <person name="Morono Y."/>
            <person name="Uchiyama I."/>
            <person name="Ito T."/>
            <person name="Fujiyama A."/>
            <person name="Inagaki F."/>
            <person name="Takami H."/>
        </authorList>
    </citation>
    <scope>NUCLEOTIDE SEQUENCE</scope>
    <source>
        <strain evidence="1">Expedition CK06-06</strain>
    </source>
</reference>
<dbReference type="Pfam" id="PF13483">
    <property type="entry name" value="Lactamase_B_3"/>
    <property type="match status" value="1"/>
</dbReference>
<dbReference type="InterPro" id="IPR036866">
    <property type="entry name" value="RibonucZ/Hydroxyglut_hydro"/>
</dbReference>
<proteinExistence type="predicted"/>
<dbReference type="PANTHER" id="PTHR39189:SF1">
    <property type="entry name" value="UPF0173 METAL-DEPENDENT HYDROLASE YTKL"/>
    <property type="match status" value="1"/>
</dbReference>
<comment type="caution">
    <text evidence="1">The sequence shown here is derived from an EMBL/GenBank/DDBJ whole genome shotgun (WGS) entry which is preliminary data.</text>
</comment>
<organism evidence="1">
    <name type="scientific">marine sediment metagenome</name>
    <dbReference type="NCBI Taxonomy" id="412755"/>
    <lineage>
        <taxon>unclassified sequences</taxon>
        <taxon>metagenomes</taxon>
        <taxon>ecological metagenomes</taxon>
    </lineage>
</organism>
<protein>
    <recommendedName>
        <fullName evidence="2">Metallo-beta-lactamase domain-containing protein</fullName>
    </recommendedName>
</protein>
<sequence length="212" mass="24084">MRITWHGHSCFKVVTKNATIITDPFSKDIGLKPPRCEADIVTVSHDHYDHNNTSTLRKSPFVINGPGEYELRGISILGIKSFHDVKQGKERGLNTIFLIKVEDIKICHLGDLGQEELIDKQLEKLSSVDILMIPVGGIYTIDGEKARAIINQIEPKIVIPMHYKIPKLNIKLHKVDNFLKEIGVKEEVIDQLMIKKKDLSKEEMKVVVMKIL</sequence>
<name>X0V6L4_9ZZZZ</name>
<dbReference type="Gene3D" id="3.60.15.10">
    <property type="entry name" value="Ribonuclease Z/Hydroxyacylglutathione hydrolase-like"/>
    <property type="match status" value="1"/>
</dbReference>
<accession>X0V6L4</accession>
<dbReference type="EMBL" id="BARS01021143">
    <property type="protein sequence ID" value="GAG13829.1"/>
    <property type="molecule type" value="Genomic_DNA"/>
</dbReference>